<evidence type="ECO:0000313" key="1">
    <source>
        <dbReference type="EMBL" id="MFC7669582.1"/>
    </source>
</evidence>
<name>A0ABW2U9V1_9BACT</name>
<dbReference type="RefSeq" id="WP_380205075.1">
    <property type="nucleotide sequence ID" value="NZ_JBHTEK010000001.1"/>
</dbReference>
<organism evidence="1 2">
    <name type="scientific">Hymenobacter humi</name>
    <dbReference type="NCBI Taxonomy" id="1411620"/>
    <lineage>
        <taxon>Bacteria</taxon>
        <taxon>Pseudomonadati</taxon>
        <taxon>Bacteroidota</taxon>
        <taxon>Cytophagia</taxon>
        <taxon>Cytophagales</taxon>
        <taxon>Hymenobacteraceae</taxon>
        <taxon>Hymenobacter</taxon>
    </lineage>
</organism>
<protein>
    <submittedName>
        <fullName evidence="1">Uncharacterized protein</fullName>
    </submittedName>
</protein>
<comment type="caution">
    <text evidence="1">The sequence shown here is derived from an EMBL/GenBank/DDBJ whole genome shotgun (WGS) entry which is preliminary data.</text>
</comment>
<keyword evidence="2" id="KW-1185">Reference proteome</keyword>
<proteinExistence type="predicted"/>
<gene>
    <name evidence="1" type="ORF">ACFQT0_21100</name>
</gene>
<dbReference type="EMBL" id="JBHTEK010000001">
    <property type="protein sequence ID" value="MFC7669582.1"/>
    <property type="molecule type" value="Genomic_DNA"/>
</dbReference>
<dbReference type="Proteomes" id="UP001596513">
    <property type="component" value="Unassembled WGS sequence"/>
</dbReference>
<accession>A0ABW2U9V1</accession>
<reference evidence="2" key="1">
    <citation type="journal article" date="2019" name="Int. J. Syst. Evol. Microbiol.">
        <title>The Global Catalogue of Microorganisms (GCM) 10K type strain sequencing project: providing services to taxonomists for standard genome sequencing and annotation.</title>
        <authorList>
            <consortium name="The Broad Institute Genomics Platform"/>
            <consortium name="The Broad Institute Genome Sequencing Center for Infectious Disease"/>
            <person name="Wu L."/>
            <person name="Ma J."/>
        </authorList>
    </citation>
    <scope>NUCLEOTIDE SEQUENCE [LARGE SCALE GENOMIC DNA]</scope>
    <source>
        <strain evidence="2">JCM 19635</strain>
    </source>
</reference>
<evidence type="ECO:0000313" key="2">
    <source>
        <dbReference type="Proteomes" id="UP001596513"/>
    </source>
</evidence>
<sequence>MKKKLEKFAEFAADVLPHEVAWLQQVQQFQDADNREILETIAYNCHHSRTPVAFRPAIDKRKYSNLMQWIQQRLDSIDVDKHLVRLNELDQKIMTDSISPAEEKALLQAIVRYDRPAYYFAKFYELTLSYQQFLLVRMRFKEHQAGGSICGAAAGGIREEQGHIRAAAPGHARHHQPVHQKCLRKPAVGAVAVGHVLRRNARRPEPLLRGGAAHVSVLQLLGV</sequence>